<reference evidence="15" key="1">
    <citation type="submission" date="2025-08" db="UniProtKB">
        <authorList>
            <consortium name="RefSeq"/>
        </authorList>
    </citation>
    <scope>IDENTIFICATION</scope>
    <source>
        <tissue evidence="15">Kidney</tissue>
    </source>
</reference>
<gene>
    <name evidence="15" type="primary">DST</name>
</gene>
<dbReference type="GO" id="GO:0042060">
    <property type="term" value="P:wound healing"/>
    <property type="evidence" value="ECO:0007669"/>
    <property type="project" value="TreeGrafter"/>
</dbReference>
<dbReference type="CTD" id="667"/>
<dbReference type="Pfam" id="PF00681">
    <property type="entry name" value="Plectin"/>
    <property type="match status" value="4"/>
</dbReference>
<dbReference type="PROSITE" id="PS50002">
    <property type="entry name" value="SH3"/>
    <property type="match status" value="1"/>
</dbReference>
<evidence type="ECO:0000256" key="10">
    <source>
        <dbReference type="ARBA" id="ARBA00023212"/>
    </source>
</evidence>
<evidence type="ECO:0000313" key="14">
    <source>
        <dbReference type="Proteomes" id="UP000515202"/>
    </source>
</evidence>
<feature type="coiled-coil region" evidence="12">
    <location>
        <begin position="1132"/>
        <end position="1317"/>
    </location>
</feature>
<feature type="coiled-coil region" evidence="12">
    <location>
        <begin position="1783"/>
        <end position="1856"/>
    </location>
</feature>
<evidence type="ECO:0000313" key="15">
    <source>
        <dbReference type="RefSeq" id="XP_011373310.1"/>
    </source>
</evidence>
<feature type="domain" description="SH3" evidence="13">
    <location>
        <begin position="560"/>
        <end position="617"/>
    </location>
</feature>
<dbReference type="Gene3D" id="1.20.5.170">
    <property type="match status" value="1"/>
</dbReference>
<evidence type="ECO:0000256" key="2">
    <source>
        <dbReference type="ARBA" id="ARBA00004282"/>
    </source>
</evidence>
<dbReference type="Proteomes" id="UP000515202">
    <property type="component" value="Unplaced"/>
</dbReference>
<dbReference type="Gene3D" id="1.20.58.1060">
    <property type="match status" value="1"/>
</dbReference>
<dbReference type="FunFam" id="1.20.58.60:FF:000052">
    <property type="entry name" value="dystonin isoform X2"/>
    <property type="match status" value="1"/>
</dbReference>
<dbReference type="Pfam" id="PF21097">
    <property type="entry name" value="SR_plectin_7"/>
    <property type="match status" value="1"/>
</dbReference>
<evidence type="ECO:0000256" key="6">
    <source>
        <dbReference type="ARBA" id="ARBA00022553"/>
    </source>
</evidence>
<dbReference type="OrthoDB" id="10016565at2759"/>
<evidence type="ECO:0000256" key="9">
    <source>
        <dbReference type="ARBA" id="ARBA00023054"/>
    </source>
</evidence>
<dbReference type="FunFam" id="1.20.58.60:FF:000010">
    <property type="entry name" value="plectin isoform X2"/>
    <property type="match status" value="1"/>
</dbReference>
<evidence type="ECO:0000256" key="8">
    <source>
        <dbReference type="ARBA" id="ARBA00022949"/>
    </source>
</evidence>
<dbReference type="KEGG" id="pvp:105302073"/>
<dbReference type="GO" id="GO:0016020">
    <property type="term" value="C:membrane"/>
    <property type="evidence" value="ECO:0007669"/>
    <property type="project" value="TreeGrafter"/>
</dbReference>
<dbReference type="InterPro" id="IPR002017">
    <property type="entry name" value="Spectrin_repeat"/>
</dbReference>
<keyword evidence="9 12" id="KW-0175">Coiled coil</keyword>
<feature type="coiled-coil region" evidence="12">
    <location>
        <begin position="414"/>
        <end position="441"/>
    </location>
</feature>
<dbReference type="GO" id="GO:0005925">
    <property type="term" value="C:focal adhesion"/>
    <property type="evidence" value="ECO:0007669"/>
    <property type="project" value="TreeGrafter"/>
</dbReference>
<evidence type="ECO:0000256" key="7">
    <source>
        <dbReference type="ARBA" id="ARBA00022737"/>
    </source>
</evidence>
<keyword evidence="14" id="KW-1185">Reference proteome</keyword>
<keyword evidence="6" id="KW-0597">Phosphoprotein</keyword>
<keyword evidence="7" id="KW-0677">Repeat</keyword>
<dbReference type="FunFam" id="3.90.1290.10:FF:000001">
    <property type="entry name" value="Plectin a"/>
    <property type="match status" value="1"/>
</dbReference>
<dbReference type="InterPro" id="IPR035915">
    <property type="entry name" value="Plakin_repeat_sf"/>
</dbReference>
<dbReference type="FunFam" id="1.20.58.60:FF:000009">
    <property type="entry name" value="dystonin isoform X1"/>
    <property type="match status" value="1"/>
</dbReference>
<dbReference type="InterPro" id="IPR018159">
    <property type="entry name" value="Spectrin/alpha-actinin"/>
</dbReference>
<evidence type="ECO:0000256" key="5">
    <source>
        <dbReference type="ARBA" id="ARBA00022490"/>
    </source>
</evidence>
<keyword evidence="4 11" id="KW-0728">SH3 domain</keyword>
<feature type="coiled-coil region" evidence="12">
    <location>
        <begin position="881"/>
        <end position="915"/>
    </location>
</feature>
<name>A0A6P3R8R8_PTEVA</name>
<dbReference type="SMART" id="SM00150">
    <property type="entry name" value="SPEC"/>
    <property type="match status" value="3"/>
</dbReference>
<evidence type="ECO:0000256" key="3">
    <source>
        <dbReference type="ARBA" id="ARBA00009109"/>
    </source>
</evidence>
<dbReference type="SUPFAM" id="SSF46966">
    <property type="entry name" value="Spectrin repeat"/>
    <property type="match status" value="4"/>
</dbReference>
<dbReference type="Pfam" id="PF21020">
    <property type="entry name" value="Spectrin_4"/>
    <property type="match status" value="1"/>
</dbReference>
<dbReference type="Pfam" id="PF00435">
    <property type="entry name" value="Spectrin"/>
    <property type="match status" value="1"/>
</dbReference>
<dbReference type="Pfam" id="PF18373">
    <property type="entry name" value="Spectrin_2"/>
    <property type="match status" value="1"/>
</dbReference>
<organism evidence="14 15">
    <name type="scientific">Pteropus vampyrus</name>
    <name type="common">Large flying fox</name>
    <dbReference type="NCBI Taxonomy" id="132908"/>
    <lineage>
        <taxon>Eukaryota</taxon>
        <taxon>Metazoa</taxon>
        <taxon>Chordata</taxon>
        <taxon>Craniata</taxon>
        <taxon>Vertebrata</taxon>
        <taxon>Euteleostomi</taxon>
        <taxon>Mammalia</taxon>
        <taxon>Eutheria</taxon>
        <taxon>Laurasiatheria</taxon>
        <taxon>Chiroptera</taxon>
        <taxon>Yinpterochiroptera</taxon>
        <taxon>Pteropodoidea</taxon>
        <taxon>Pteropodidae</taxon>
        <taxon>Pteropodinae</taxon>
        <taxon>Pteropus</taxon>
    </lineage>
</organism>
<comment type="similarity">
    <text evidence="3">Belongs to the plakin or cytolinker family.</text>
</comment>
<keyword evidence="10" id="KW-0206">Cytoskeleton</keyword>
<dbReference type="FunFam" id="1.20.58.60:FF:000060">
    <property type="entry name" value="dystonin isoform X2"/>
    <property type="match status" value="1"/>
</dbReference>
<dbReference type="SUPFAM" id="SSF57997">
    <property type="entry name" value="Tropomyosin"/>
    <property type="match status" value="2"/>
</dbReference>
<dbReference type="InterPro" id="IPR041573">
    <property type="entry name" value="Desmoplakin_Spectrin-like"/>
</dbReference>
<dbReference type="SMART" id="SM00250">
    <property type="entry name" value="PLEC"/>
    <property type="match status" value="11"/>
</dbReference>
<comment type="subcellular location">
    <subcellularLocation>
        <location evidence="2">Cell junction</location>
    </subcellularLocation>
    <subcellularLocation>
        <location evidence="1">Cytoplasm</location>
        <location evidence="1">Cytoskeleton</location>
    </subcellularLocation>
</comment>
<dbReference type="PANTHER" id="PTHR23169">
    <property type="entry name" value="ENVOPLAKIN"/>
    <property type="match status" value="1"/>
</dbReference>
<evidence type="ECO:0000256" key="12">
    <source>
        <dbReference type="SAM" id="Coils"/>
    </source>
</evidence>
<dbReference type="GO" id="GO:0005737">
    <property type="term" value="C:cytoplasm"/>
    <property type="evidence" value="ECO:0007669"/>
    <property type="project" value="TreeGrafter"/>
</dbReference>
<accession>A0A6P3R8R8</accession>
<dbReference type="SUPFAM" id="SSF75399">
    <property type="entry name" value="Plakin repeat"/>
    <property type="match status" value="2"/>
</dbReference>
<dbReference type="GO" id="GO:0005198">
    <property type="term" value="F:structural molecule activity"/>
    <property type="evidence" value="ECO:0007669"/>
    <property type="project" value="TreeGrafter"/>
</dbReference>
<dbReference type="Pfam" id="PF21019">
    <property type="entry name" value="Spectrin_3"/>
    <property type="match status" value="1"/>
</dbReference>
<dbReference type="PANTHER" id="PTHR23169:SF24">
    <property type="entry name" value="DYSTONIN"/>
    <property type="match status" value="1"/>
</dbReference>
<dbReference type="RefSeq" id="XP_011373310.1">
    <property type="nucleotide sequence ID" value="XM_011375008.2"/>
</dbReference>
<dbReference type="Gene3D" id="1.20.58.60">
    <property type="match status" value="4"/>
</dbReference>
<proteinExistence type="inferred from homology"/>
<dbReference type="GO" id="GO:0045104">
    <property type="term" value="P:intermediate filament cytoskeleton organization"/>
    <property type="evidence" value="ECO:0007669"/>
    <property type="project" value="InterPro"/>
</dbReference>
<evidence type="ECO:0000259" key="13">
    <source>
        <dbReference type="PROSITE" id="PS50002"/>
    </source>
</evidence>
<keyword evidence="8" id="KW-0965">Cell junction</keyword>
<dbReference type="GO" id="GO:0008017">
    <property type="term" value="F:microtubule binding"/>
    <property type="evidence" value="ECO:0007669"/>
    <property type="project" value="TreeGrafter"/>
</dbReference>
<feature type="coiled-coil region" evidence="12">
    <location>
        <begin position="343"/>
        <end position="370"/>
    </location>
</feature>
<dbReference type="CDD" id="cd00176">
    <property type="entry name" value="SPEC"/>
    <property type="match status" value="1"/>
</dbReference>
<evidence type="ECO:0000256" key="1">
    <source>
        <dbReference type="ARBA" id="ARBA00004245"/>
    </source>
</evidence>
<dbReference type="FunFam" id="2.30.30.40:FF:000011">
    <property type="entry name" value="Microtubule-actin cross-linking factor 1"/>
    <property type="match status" value="1"/>
</dbReference>
<dbReference type="GO" id="GO:0031581">
    <property type="term" value="P:hemidesmosome assembly"/>
    <property type="evidence" value="ECO:0007669"/>
    <property type="project" value="TreeGrafter"/>
</dbReference>
<dbReference type="InterPro" id="IPR001101">
    <property type="entry name" value="Plectin_repeat"/>
</dbReference>
<dbReference type="Gene3D" id="3.90.1290.10">
    <property type="entry name" value="Plakin repeat"/>
    <property type="match status" value="2"/>
</dbReference>
<feature type="coiled-coil region" evidence="12">
    <location>
        <begin position="1342"/>
        <end position="1481"/>
    </location>
</feature>
<dbReference type="InterPro" id="IPR041615">
    <property type="entry name" value="Desmoplakin_SH3"/>
</dbReference>
<dbReference type="Gene3D" id="3.30.160.780">
    <property type="match status" value="1"/>
</dbReference>
<dbReference type="InterPro" id="IPR049538">
    <property type="entry name" value="PCN-like_spectrin-like_rpt"/>
</dbReference>
<dbReference type="InterPro" id="IPR043197">
    <property type="entry name" value="Plakin"/>
</dbReference>
<dbReference type="GeneID" id="105302073"/>
<evidence type="ECO:0000256" key="4">
    <source>
        <dbReference type="ARBA" id="ARBA00022443"/>
    </source>
</evidence>
<dbReference type="Pfam" id="PF17902">
    <property type="entry name" value="SH3_10"/>
    <property type="match status" value="1"/>
</dbReference>
<evidence type="ECO:0000256" key="11">
    <source>
        <dbReference type="PROSITE-ProRule" id="PRU00192"/>
    </source>
</evidence>
<feature type="coiled-coil region" evidence="12">
    <location>
        <begin position="1521"/>
        <end position="1754"/>
    </location>
</feature>
<dbReference type="GO" id="GO:0030056">
    <property type="term" value="C:hemidesmosome"/>
    <property type="evidence" value="ECO:0007669"/>
    <property type="project" value="TreeGrafter"/>
</dbReference>
<dbReference type="Gene3D" id="2.30.30.40">
    <property type="entry name" value="SH3 Domains"/>
    <property type="match status" value="1"/>
</dbReference>
<dbReference type="GO" id="GO:0005882">
    <property type="term" value="C:intermediate filament"/>
    <property type="evidence" value="ECO:0007669"/>
    <property type="project" value="TreeGrafter"/>
</dbReference>
<keyword evidence="5" id="KW-0963">Cytoplasm</keyword>
<dbReference type="InterPro" id="IPR001452">
    <property type="entry name" value="SH3_domain"/>
</dbReference>
<protein>
    <submittedName>
        <fullName evidence="15">Dystonin isoform X1</fullName>
    </submittedName>
</protein>
<sequence length="2637" mass="305518">MHSSSYSYHSSDSVFSNTTSTRTSLDSNENFLSVNCGPTLINSCISFGNESFDGYRLEMLQQIASRVQRDSVICEDKLILARKALQSDSKRLESGVQFQNEAEIAGYILECENLLRQHVIDVQILIDGKYYQADQLVQRVAKLRDEIMALRNECSSVYSKGRMLTTEQTKLMISGITQSLNSGFAQTLNPSLNSGLTQSLTPSLTPSSVTSGLSSGLTSRLTPSLTPAYTPGFPGLVPNFSSEVEANSLQTLKLMQIRKPLLKSSLLDQNLTEEEINMKFVQDLLNWVDEMQVQLDRTEWGSDLPSVESHLENHKNVHRAIEEFEPSLKEAKISEIQMTAPLKLTYTEKLHRLENQYAKLLNTSRNQERHLDTLHNFVTRATNELIWLNEKEEEEVAYDWSERNTNIPRKKDYHAELMRELEQKEENIKSVQEIAEQLLLENHPARLTIEAYRAAMQTQWSWILQLCQCVEQHIKENTAYFEFFNDAKEATDYLRNLKDAIQRKYSCDRSSSIHKLEDLVQESMEEKEELLQYKSTVASLMGRAKTIIQLKPRNPDCVLKTSIPIKAICDYRQIEITIYKDDECVLANNSHRAKWKVISPTGNEAMVPSVCFTVPPPNKEAVDFANRIEQQYQNVLTLWHETHINMKSVVSWHYLINEIDRIRASNVASIKTMLPGEHQQVLSNLQSRFEDFLEDSQESQIFSGSDITQLEKEVNVCKQYYQELLKSAEREEQEESVYNLYISEVRNIRLRLESCEDRLIRQIRTPLERDDLHESVFRITEQEKLKKELERLKDDLGTITNKCEEFFSQAATSPSVPTLRSELSMVIQNMNQVYSMSSTYIDKLKTVNLVLKNTQAAEALVKFYETKLCEEEAVIADKNNIENLISTLKQWRSEVDEKREVFHALEDELQKAKAISDEMFKTYKERDLDFDWHKEKADQLVERWQNVHVQIDNRLRDLEGIGKSLKYYRDTYHALDDWIQQVEITQRKIQENQPENSKTLATQLNQQKMLVSEIEMKQGKMDECQKHAEQYSAIVKDYELQTMTYRAMVDSQQKSPVKRRRMQSSADLIIQEFMDLRTRYTALVTLMTQYVKFAGDSLKRLEEEEIKRCKETSEHGAYSDLLQRQKATMIENSKLTGKIGELERMVAELKKQKSQVEEELPKVKEAAENELRKQQRNVEDIALQKIRAESEAKQYRRELETIVREKEAAERELERVRRLTAEAEAKRAAVEENLLNFRNQLEENTFTRRTLEDHLKRKDSSLSDMEQQKNKLMEELKRKRDNEEELLKLIKQMEKDLASQKQIAEKQLKEKQKIELEARRKITEIQYSCRENMLPACAITYKEHDKQKAEELKQQVDELIVANRKAEKDMRELKYELNALQLEKTSSEEKARLLKEKLDETNNTLKCLKLELERKDQVEEGYSQQLRELSRQLNQTTDKAEEVMQEANDLKKIKHNYEAELESLQQEKGKLQREVDRITRTHAITEQSIQHLNSQVNSFQGEKEFSNERMQFCQRKSDHLREQFEKSHAQLLQNIKAEKENNDKIQKLNEELEKSNKCAEMLKQKVDELTRQNNETKVVMQRIQVQSANVVLEKQAIQQRCEALKIQADGFKDQLRNTNEHLHKQTKTEQDFHKKIKCLEEDLAKSQNLVSEFKQKCDKQNIIIQNTEKEVRNLNAELSASKEEKRLGEQKVQLQQAQVQELNNKLKKVQDELHLKTIEEQMTHRKMVLFQEESEKFKRSAEEFRKKMEKLMDSKVITENDISGIKLDFVSLQRENCRAQENAKLCETNIRELERQLRQYREQIQQGQNVEVNHYQKCQKLEKELVAQKHEVEYLKQKMDQQIKEHEHQLVLLQCEIQKKSPAKDCTFKPDFEVAVKERQHSGDLSSGNTGQLQPTARSPLLRWAQEPQQSEEKWQHRVEQIPKDVQRWPSGPALEREKSQQCYSEYFSQTSTELQITFDEKNPISRLSEIEKIRDQALYNSRLPVRCQEDRCETDLVKLLAPLEIAKNKQYDMHTEVTTLKQEKNSVSSAEEWMLEGCRASGGLKRDFLKKGLEPETFQNFSGDHACSVRDDEFKFQGLRHTVTARQLVEAKLLDMKTIEQLRLGLKTVEEVQKTLSKFLTKATSIAGLYLESTKEKISFASAAKKIIIDKMMALAFLEAQAATGFIIDPISGQTHSVEDAILKGIVDPDFKIRLLEAEKAALGYSCSSKTLSVFQAMENRMLDRQKGKHILEAQIASGGIIDPVRGIRVPPEIALQQGLLNNAILQFLHEPSSNTRVFPNPNNKQALYYSELLRMCVFDVDCQCFLFPFGERNISNLNVAKTHRISVVDIKTGAELTAYEAFQRNLIEKSTYLELSGQQYQWREATFFESYGHPSRMLTDTKTGLQFNINEAVEQGTVDKALIQKYQEGLITLTELADSLLSRLVPKKDLHSPIAGYWLTTSGERISVLKASRRNLIDRITALRCLEAQVSTGGIIDPLTGKKYRVAEALHRGLVDEGFAQQLRQCELVMTGIGHPVTSKVMSVVEAVNANIISKEMGIRCLEFQYLTGGLIEPQVHSRLSIEEALQVGIIDVFLATKLKDQKSYVRNIICPQTKRKLTYKEALEKADFDFRTGLKLLEVSEPLMTGISSLYYSS</sequence>